<dbReference type="AlphaFoldDB" id="A0A9X5H8F8"/>
<protein>
    <submittedName>
        <fullName evidence="1">Uncharacterized protein</fullName>
    </submittedName>
</protein>
<proteinExistence type="predicted"/>
<evidence type="ECO:0000313" key="2">
    <source>
        <dbReference type="Proteomes" id="UP000474104"/>
    </source>
</evidence>
<name>A0A9X5H8F8_9FIRM</name>
<dbReference type="Gene3D" id="3.20.20.80">
    <property type="entry name" value="Glycosidases"/>
    <property type="match status" value="1"/>
</dbReference>
<gene>
    <name evidence="1" type="ORF">FMM80_16735</name>
</gene>
<dbReference type="EMBL" id="VIRB01000104">
    <property type="protein sequence ID" value="NDO70211.1"/>
    <property type="molecule type" value="Genomic_DNA"/>
</dbReference>
<evidence type="ECO:0000313" key="1">
    <source>
        <dbReference type="EMBL" id="NDO70211.1"/>
    </source>
</evidence>
<comment type="caution">
    <text evidence="1">The sequence shown here is derived from an EMBL/GenBank/DDBJ whole genome shotgun (WGS) entry which is preliminary data.</text>
</comment>
<organism evidence="1 2">
    <name type="scientific">Schaedlerella arabinosiphila</name>
    <dbReference type="NCBI Taxonomy" id="2044587"/>
    <lineage>
        <taxon>Bacteria</taxon>
        <taxon>Bacillati</taxon>
        <taxon>Bacillota</taxon>
        <taxon>Clostridia</taxon>
        <taxon>Lachnospirales</taxon>
        <taxon>Lachnospiraceae</taxon>
        <taxon>Schaedlerella</taxon>
    </lineage>
</organism>
<dbReference type="RefSeq" id="WP_044990462.1">
    <property type="nucleotide sequence ID" value="NZ_CASCYM010000004.1"/>
</dbReference>
<sequence>MDTLSKSPFNKIRTCVFPKHYNYNLNEPANYPFLTKASAAEKIFSGEGLQVYPQEIKERDDYWDVHRPNYVFWDHMEKYLLRLLEIGMQIDLILFHSYDRWGFSNLKPEDNLVYLDYLMRRFAAFPSMRGMSRRYGAIFQARI</sequence>
<accession>A0A9X5H8F8</accession>
<reference evidence="1 2" key="1">
    <citation type="submission" date="2019-07" db="EMBL/GenBank/DDBJ databases">
        <title>Draft genome sequences of 15 bacterial species constituting the stable defined intestinal microbiota of the GM15 gnotobiotic mouse model.</title>
        <authorList>
            <person name="Elie C."/>
            <person name="Mathieu A."/>
            <person name="Saliou A."/>
            <person name="Darnaud M."/>
            <person name="Leulier F."/>
            <person name="Tamellini A."/>
        </authorList>
    </citation>
    <scope>NUCLEOTIDE SEQUENCE [LARGE SCALE GENOMIC DNA]</scope>
    <source>
        <strain evidence="2">ASF 502</strain>
    </source>
</reference>
<dbReference type="Proteomes" id="UP000474104">
    <property type="component" value="Unassembled WGS sequence"/>
</dbReference>
<dbReference type="OrthoDB" id="127163at2"/>